<dbReference type="EMBL" id="OV121139">
    <property type="protein sequence ID" value="CAH0561740.1"/>
    <property type="molecule type" value="Genomic_DNA"/>
</dbReference>
<evidence type="ECO:0000256" key="2">
    <source>
        <dbReference type="ARBA" id="ARBA00022771"/>
    </source>
</evidence>
<dbReference type="PANTHER" id="PTHR46169:SF29">
    <property type="entry name" value="DNA REPLICATION-RELATED ELEMENT FACTOR, ISOFORM A"/>
    <property type="match status" value="1"/>
</dbReference>
<name>A0A9P0FL51_BRAAE</name>
<feature type="domain" description="BED-type" evidence="4">
    <location>
        <begin position="7"/>
        <end position="51"/>
    </location>
</feature>
<sequence length="312" mass="35407">MSPPRKSVVWKDFQKSGSNTDKVATCNMCKKAIKFFGRTTYLKQHLIRIHPLVKLDFPPMKKMKLMSIFQQVMIQNNERNNPGPSNTKIRTEVQSKPAKVAKQFMLYGSRLGNMLSEAKISFIDQALLKMVTLETLDAEEWSILGDILKPANDLTTILSGEKYPSLSLNIPLIRGSQYTLKNFIHQTDVGEKLKQTLLETVKRRLGGFESNKIVAKACFLDPRFKKIAFGSEDNANNKQKCVVEEMTQLISNKAQVVNTPEIVSETLIFPEMYELAMKYLCVSATSVPTEKVFFKNGPAHQFKKKETCCEKP</sequence>
<dbReference type="SUPFAM" id="SSF53098">
    <property type="entry name" value="Ribonuclease H-like"/>
    <property type="match status" value="1"/>
</dbReference>
<dbReference type="SUPFAM" id="SSF57667">
    <property type="entry name" value="beta-beta-alpha zinc fingers"/>
    <property type="match status" value="1"/>
</dbReference>
<evidence type="ECO:0000313" key="5">
    <source>
        <dbReference type="EMBL" id="CAH0561740.1"/>
    </source>
</evidence>
<evidence type="ECO:0000256" key="3">
    <source>
        <dbReference type="ARBA" id="ARBA00022833"/>
    </source>
</evidence>
<evidence type="ECO:0000313" key="6">
    <source>
        <dbReference type="Proteomes" id="UP001154078"/>
    </source>
</evidence>
<gene>
    <name evidence="5" type="ORF">MELIAE_LOCUS11077</name>
</gene>
<proteinExistence type="predicted"/>
<dbReference type="PANTHER" id="PTHR46169">
    <property type="entry name" value="DNA REPLICATION-RELATED ELEMENT FACTOR, ISOFORM A"/>
    <property type="match status" value="1"/>
</dbReference>
<keyword evidence="6" id="KW-1185">Reference proteome</keyword>
<dbReference type="GO" id="GO:0006357">
    <property type="term" value="P:regulation of transcription by RNA polymerase II"/>
    <property type="evidence" value="ECO:0007669"/>
    <property type="project" value="TreeGrafter"/>
</dbReference>
<dbReference type="InterPro" id="IPR003656">
    <property type="entry name" value="Znf_BED"/>
</dbReference>
<evidence type="ECO:0000256" key="1">
    <source>
        <dbReference type="ARBA" id="ARBA00022723"/>
    </source>
</evidence>
<organism evidence="5 6">
    <name type="scientific">Brassicogethes aeneus</name>
    <name type="common">Rape pollen beetle</name>
    <name type="synonym">Meligethes aeneus</name>
    <dbReference type="NCBI Taxonomy" id="1431903"/>
    <lineage>
        <taxon>Eukaryota</taxon>
        <taxon>Metazoa</taxon>
        <taxon>Ecdysozoa</taxon>
        <taxon>Arthropoda</taxon>
        <taxon>Hexapoda</taxon>
        <taxon>Insecta</taxon>
        <taxon>Pterygota</taxon>
        <taxon>Neoptera</taxon>
        <taxon>Endopterygota</taxon>
        <taxon>Coleoptera</taxon>
        <taxon>Polyphaga</taxon>
        <taxon>Cucujiformia</taxon>
        <taxon>Nitidulidae</taxon>
        <taxon>Meligethinae</taxon>
        <taxon>Brassicogethes</taxon>
    </lineage>
</organism>
<keyword evidence="2" id="KW-0863">Zinc-finger</keyword>
<dbReference type="GO" id="GO:0008270">
    <property type="term" value="F:zinc ion binding"/>
    <property type="evidence" value="ECO:0007669"/>
    <property type="project" value="UniProtKB-KW"/>
</dbReference>
<reference evidence="5" key="1">
    <citation type="submission" date="2021-12" db="EMBL/GenBank/DDBJ databases">
        <authorList>
            <person name="King R."/>
        </authorList>
    </citation>
    <scope>NUCLEOTIDE SEQUENCE</scope>
</reference>
<keyword evidence="1" id="KW-0479">Metal-binding</keyword>
<dbReference type="GO" id="GO:0003677">
    <property type="term" value="F:DNA binding"/>
    <property type="evidence" value="ECO:0007669"/>
    <property type="project" value="InterPro"/>
</dbReference>
<protein>
    <recommendedName>
        <fullName evidence="4">BED-type domain-containing protein</fullName>
    </recommendedName>
</protein>
<dbReference type="InterPro" id="IPR036236">
    <property type="entry name" value="Znf_C2H2_sf"/>
</dbReference>
<dbReference type="OrthoDB" id="1607513at2759"/>
<dbReference type="InterPro" id="IPR012337">
    <property type="entry name" value="RNaseH-like_sf"/>
</dbReference>
<accession>A0A9P0FL51</accession>
<dbReference type="AlphaFoldDB" id="A0A9P0FL51"/>
<keyword evidence="3" id="KW-0862">Zinc</keyword>
<dbReference type="InterPro" id="IPR052717">
    <property type="entry name" value="Vacuolar_transposase_reg"/>
</dbReference>
<dbReference type="GO" id="GO:0005634">
    <property type="term" value="C:nucleus"/>
    <property type="evidence" value="ECO:0007669"/>
    <property type="project" value="TreeGrafter"/>
</dbReference>
<dbReference type="Proteomes" id="UP001154078">
    <property type="component" value="Chromosome 8"/>
</dbReference>
<dbReference type="SMART" id="SM00614">
    <property type="entry name" value="ZnF_BED"/>
    <property type="match status" value="1"/>
</dbReference>
<dbReference type="Pfam" id="PF02892">
    <property type="entry name" value="zf-BED"/>
    <property type="match status" value="1"/>
</dbReference>
<evidence type="ECO:0000259" key="4">
    <source>
        <dbReference type="Pfam" id="PF02892"/>
    </source>
</evidence>